<dbReference type="Proteomes" id="UP000608754">
    <property type="component" value="Unassembled WGS sequence"/>
</dbReference>
<name>A0A8J7G5I4_9FLAO</name>
<keyword evidence="3" id="KW-1185">Reference proteome</keyword>
<organism evidence="2 3">
    <name type="scientific">Faecalibacter rhinopitheci</name>
    <dbReference type="NCBI Taxonomy" id="2779678"/>
    <lineage>
        <taxon>Bacteria</taxon>
        <taxon>Pseudomonadati</taxon>
        <taxon>Bacteroidota</taxon>
        <taxon>Flavobacteriia</taxon>
        <taxon>Flavobacteriales</taxon>
        <taxon>Weeksellaceae</taxon>
        <taxon>Faecalibacter</taxon>
    </lineage>
</organism>
<dbReference type="RefSeq" id="WP_194182580.1">
    <property type="nucleotide sequence ID" value="NZ_JADGIK010000003.1"/>
</dbReference>
<accession>A0A8J7G5I4</accession>
<dbReference type="EMBL" id="JADGIK010000003">
    <property type="protein sequence ID" value="MBF0597032.1"/>
    <property type="molecule type" value="Genomic_DNA"/>
</dbReference>
<keyword evidence="1" id="KW-0472">Membrane</keyword>
<dbReference type="InterPro" id="IPR004714">
    <property type="entry name" value="Cyt_oxidase_maturation_cbb3"/>
</dbReference>
<keyword evidence="1" id="KW-1133">Transmembrane helix</keyword>
<reference evidence="2" key="1">
    <citation type="submission" date="2020-10" db="EMBL/GenBank/DDBJ databases">
        <authorList>
            <person name="Lu T."/>
            <person name="Wang Q."/>
            <person name="Han X."/>
        </authorList>
    </citation>
    <scope>NUCLEOTIDE SEQUENCE</scope>
    <source>
        <strain evidence="2">WQ 117</strain>
    </source>
</reference>
<proteinExistence type="predicted"/>
<dbReference type="AlphaFoldDB" id="A0A8J7G5I4"/>
<evidence type="ECO:0000256" key="1">
    <source>
        <dbReference type="SAM" id="Phobius"/>
    </source>
</evidence>
<comment type="caution">
    <text evidence="2">The sequence shown here is derived from an EMBL/GenBank/DDBJ whole genome shotgun (WGS) entry which is preliminary data.</text>
</comment>
<sequence>MGILLLMIMVSVSLGIMFLIFFFVGYKKGQFDDDESPAVRMLKEDKKTKDKIDS</sequence>
<keyword evidence="1" id="KW-0812">Transmembrane</keyword>
<protein>
    <submittedName>
        <fullName evidence="2">Cbb3-type cytochrome oxidase assembly protein CcoS</fullName>
    </submittedName>
</protein>
<evidence type="ECO:0000313" key="2">
    <source>
        <dbReference type="EMBL" id="MBF0597032.1"/>
    </source>
</evidence>
<dbReference type="NCBIfam" id="TIGR00847">
    <property type="entry name" value="ccoS"/>
    <property type="match status" value="1"/>
</dbReference>
<feature type="transmembrane region" description="Helical" evidence="1">
    <location>
        <begin position="6"/>
        <end position="26"/>
    </location>
</feature>
<dbReference type="Pfam" id="PF03597">
    <property type="entry name" value="FixS"/>
    <property type="match status" value="1"/>
</dbReference>
<gene>
    <name evidence="2" type="primary">ccoS</name>
    <name evidence="2" type="ORF">IM532_06170</name>
</gene>
<evidence type="ECO:0000313" key="3">
    <source>
        <dbReference type="Proteomes" id="UP000608754"/>
    </source>
</evidence>